<sequence>TLSPGLPAGTLPCPWGPSRHPQDSSGSPEVLPTGWSPVGKPRPRKAAGLLSRSLPQVTEPGRGVLWLTGRTVIYSCDMLDSSVAEQMTRLTLKLLGQKLEEERENLDGDSEGPHLLPGKDDGPEDALHGALRRRKDLLQRLRVGLATARATGWLSP</sequence>
<feature type="region of interest" description="Disordered" evidence="1">
    <location>
        <begin position="101"/>
        <end position="126"/>
    </location>
</feature>
<organism evidence="2 3">
    <name type="scientific">Prolemur simus</name>
    <name type="common">Greater bamboo lemur</name>
    <name type="synonym">Hapalemur simus</name>
    <dbReference type="NCBI Taxonomy" id="1328070"/>
    <lineage>
        <taxon>Eukaryota</taxon>
        <taxon>Metazoa</taxon>
        <taxon>Chordata</taxon>
        <taxon>Craniata</taxon>
        <taxon>Vertebrata</taxon>
        <taxon>Euteleostomi</taxon>
        <taxon>Mammalia</taxon>
        <taxon>Eutheria</taxon>
        <taxon>Euarchontoglires</taxon>
        <taxon>Primates</taxon>
        <taxon>Strepsirrhini</taxon>
        <taxon>Lemuriformes</taxon>
        <taxon>Lemuridae</taxon>
        <taxon>Prolemur</taxon>
    </lineage>
</organism>
<accession>A0A8C8YTI1</accession>
<proteinExistence type="predicted"/>
<evidence type="ECO:0000313" key="3">
    <source>
        <dbReference type="Proteomes" id="UP000694414"/>
    </source>
</evidence>
<dbReference type="InterPro" id="IPR038915">
    <property type="entry name" value="PRR29-like"/>
</dbReference>
<evidence type="ECO:0000313" key="2">
    <source>
        <dbReference type="Ensembl" id="ENSPSMP00000007088.1"/>
    </source>
</evidence>
<protein>
    <submittedName>
        <fullName evidence="2">Uncharacterized protein</fullName>
    </submittedName>
</protein>
<reference evidence="2" key="2">
    <citation type="submission" date="2025-09" db="UniProtKB">
        <authorList>
            <consortium name="Ensembl"/>
        </authorList>
    </citation>
    <scope>IDENTIFICATION</scope>
</reference>
<name>A0A8C8YTI1_PROSS</name>
<feature type="compositionally biased region" description="Basic and acidic residues" evidence="1">
    <location>
        <begin position="117"/>
        <end position="126"/>
    </location>
</feature>
<dbReference type="Ensembl" id="ENSPSMT00000008346.1">
    <property type="protein sequence ID" value="ENSPSMP00000007088.1"/>
    <property type="gene ID" value="ENSPSMG00000005278.1"/>
</dbReference>
<reference evidence="2" key="1">
    <citation type="submission" date="2025-08" db="UniProtKB">
        <authorList>
            <consortium name="Ensembl"/>
        </authorList>
    </citation>
    <scope>IDENTIFICATION</scope>
</reference>
<dbReference type="AlphaFoldDB" id="A0A8C8YTI1"/>
<dbReference type="PANTHER" id="PTHR28604">
    <property type="match status" value="1"/>
</dbReference>
<evidence type="ECO:0000256" key="1">
    <source>
        <dbReference type="SAM" id="MobiDB-lite"/>
    </source>
</evidence>
<feature type="region of interest" description="Disordered" evidence="1">
    <location>
        <begin position="1"/>
        <end position="45"/>
    </location>
</feature>
<dbReference type="GeneTree" id="ENSGT00940000173680"/>
<dbReference type="PANTHER" id="PTHR28604:SF2">
    <property type="entry name" value="RIKEN CDNA 2610028H24 GENE"/>
    <property type="match status" value="1"/>
</dbReference>
<keyword evidence="3" id="KW-1185">Reference proteome</keyword>
<dbReference type="Proteomes" id="UP000694414">
    <property type="component" value="Unplaced"/>
</dbReference>